<evidence type="ECO:0000313" key="3">
    <source>
        <dbReference type="EMBL" id="CAG6016175.1"/>
    </source>
</evidence>
<dbReference type="InterPro" id="IPR001315">
    <property type="entry name" value="CARD"/>
</dbReference>
<feature type="region of interest" description="Disordered" evidence="1">
    <location>
        <begin position="77"/>
        <end position="104"/>
    </location>
</feature>
<dbReference type="Gene3D" id="1.10.533.10">
    <property type="entry name" value="Death Domain, Fas"/>
    <property type="match status" value="1"/>
</dbReference>
<dbReference type="GO" id="GO:0042981">
    <property type="term" value="P:regulation of apoptotic process"/>
    <property type="evidence" value="ECO:0007669"/>
    <property type="project" value="InterPro"/>
</dbReference>
<sequence>MPEASLKQLLDALRNDDIVSELQEEEILQKSPLRADKARAFVDYVKNQGEAACKKMIEHFKALDPVLSSELGFSSAHPALKDKEPQSLASKGYEPNCTSFDHSG</sequence>
<dbReference type="Pfam" id="PF00619">
    <property type="entry name" value="CARD"/>
    <property type="match status" value="1"/>
</dbReference>
<feature type="domain" description="CARD" evidence="2">
    <location>
        <begin position="1"/>
        <end position="75"/>
    </location>
</feature>
<dbReference type="SUPFAM" id="SSF47986">
    <property type="entry name" value="DEATH domain"/>
    <property type="match status" value="1"/>
</dbReference>
<organism evidence="3 4">
    <name type="scientific">Menidia menidia</name>
    <name type="common">Atlantic silverside</name>
    <dbReference type="NCBI Taxonomy" id="238744"/>
    <lineage>
        <taxon>Eukaryota</taxon>
        <taxon>Metazoa</taxon>
        <taxon>Chordata</taxon>
        <taxon>Craniata</taxon>
        <taxon>Vertebrata</taxon>
        <taxon>Euteleostomi</taxon>
        <taxon>Actinopterygii</taxon>
        <taxon>Neopterygii</taxon>
        <taxon>Teleostei</taxon>
        <taxon>Neoteleostei</taxon>
        <taxon>Acanthomorphata</taxon>
        <taxon>Ovalentaria</taxon>
        <taxon>Atherinomorphae</taxon>
        <taxon>Atheriniformes</taxon>
        <taxon>Atherinopsidae</taxon>
        <taxon>Menidiinae</taxon>
        <taxon>Menidia</taxon>
    </lineage>
</organism>
<evidence type="ECO:0000313" key="4">
    <source>
        <dbReference type="Proteomes" id="UP000677803"/>
    </source>
</evidence>
<comment type="caution">
    <text evidence="3">The sequence shown here is derived from an EMBL/GenBank/DDBJ whole genome shotgun (WGS) entry which is preliminary data.</text>
</comment>
<dbReference type="AlphaFoldDB" id="A0A8S4BWY4"/>
<dbReference type="PROSITE" id="PS50209">
    <property type="entry name" value="CARD"/>
    <property type="match status" value="1"/>
</dbReference>
<evidence type="ECO:0000259" key="2">
    <source>
        <dbReference type="PROSITE" id="PS50209"/>
    </source>
</evidence>
<dbReference type="Proteomes" id="UP000677803">
    <property type="component" value="Unassembled WGS sequence"/>
</dbReference>
<name>A0A8S4BWY4_9TELE</name>
<protein>
    <submittedName>
        <fullName evidence="3">(Atlantic silverside) hypothetical protein</fullName>
    </submittedName>
</protein>
<accession>A0A8S4BWY4</accession>
<reference evidence="3" key="1">
    <citation type="submission" date="2021-05" db="EMBL/GenBank/DDBJ databases">
        <authorList>
            <person name="Tigano A."/>
        </authorList>
    </citation>
    <scope>NUCLEOTIDE SEQUENCE</scope>
</reference>
<keyword evidence="4" id="KW-1185">Reference proteome</keyword>
<proteinExistence type="predicted"/>
<dbReference type="InterPro" id="IPR011029">
    <property type="entry name" value="DEATH-like_dom_sf"/>
</dbReference>
<dbReference type="OrthoDB" id="8869108at2759"/>
<evidence type="ECO:0000256" key="1">
    <source>
        <dbReference type="SAM" id="MobiDB-lite"/>
    </source>
</evidence>
<gene>
    <name evidence="3" type="ORF">MMEN_LOCUS20163</name>
</gene>
<dbReference type="EMBL" id="CAJRST010039222">
    <property type="protein sequence ID" value="CAG6016175.1"/>
    <property type="molecule type" value="Genomic_DNA"/>
</dbReference>